<keyword evidence="3" id="KW-1185">Reference proteome</keyword>
<reference evidence="2" key="1">
    <citation type="submission" date="2023-01" db="EMBL/GenBank/DDBJ databases">
        <title>Genome assembly of the deep-sea coral Lophelia pertusa.</title>
        <authorList>
            <person name="Herrera S."/>
            <person name="Cordes E."/>
        </authorList>
    </citation>
    <scope>NUCLEOTIDE SEQUENCE</scope>
    <source>
        <strain evidence="2">USNM1676648</strain>
        <tissue evidence="2">Polyp</tissue>
    </source>
</reference>
<dbReference type="EMBL" id="MU825910">
    <property type="protein sequence ID" value="KAJ7382928.1"/>
    <property type="molecule type" value="Genomic_DNA"/>
</dbReference>
<proteinExistence type="predicted"/>
<comment type="caution">
    <text evidence="2">The sequence shown here is derived from an EMBL/GenBank/DDBJ whole genome shotgun (WGS) entry which is preliminary data.</text>
</comment>
<accession>A0A9W9ZLD1</accession>
<name>A0A9W9ZLD1_9CNID</name>
<sequence>MWCGDTLARQMACLGQLQGQRRRNFTIRDRDLGITLPWPTRVCSLLQLHIWTSEELVWVITAGRALYRGEPDHIHHTNDEVMRHFRNYSGSPIHKDTSPSTEQIIDLENQDHTNRPPAPLPEPAEDTPELNYEDPDELQRSHEAIVTSFQWPSPYNQVRFGAPSVPPPRKQCTVTAPVLPRQTNVPVYNHLSFHPEGRRHSSGNPQPLVPPNRMVSAASVRPLLNTVIRIQSADIQQTDRASFVTPTPPIYEERKPSEDTPRTFTSDTDRLPDEVPSSSSAATEIGERLITTCLHHFLNQGARPIPA</sequence>
<evidence type="ECO:0000313" key="3">
    <source>
        <dbReference type="Proteomes" id="UP001163046"/>
    </source>
</evidence>
<organism evidence="2 3">
    <name type="scientific">Desmophyllum pertusum</name>
    <dbReference type="NCBI Taxonomy" id="174260"/>
    <lineage>
        <taxon>Eukaryota</taxon>
        <taxon>Metazoa</taxon>
        <taxon>Cnidaria</taxon>
        <taxon>Anthozoa</taxon>
        <taxon>Hexacorallia</taxon>
        <taxon>Scleractinia</taxon>
        <taxon>Caryophylliina</taxon>
        <taxon>Caryophylliidae</taxon>
        <taxon>Desmophyllum</taxon>
    </lineage>
</organism>
<feature type="region of interest" description="Disordered" evidence="1">
    <location>
        <begin position="110"/>
        <end position="133"/>
    </location>
</feature>
<evidence type="ECO:0000313" key="2">
    <source>
        <dbReference type="EMBL" id="KAJ7382928.1"/>
    </source>
</evidence>
<feature type="compositionally biased region" description="Basic and acidic residues" evidence="1">
    <location>
        <begin position="251"/>
        <end position="273"/>
    </location>
</feature>
<dbReference type="Proteomes" id="UP001163046">
    <property type="component" value="Unassembled WGS sequence"/>
</dbReference>
<feature type="region of interest" description="Disordered" evidence="1">
    <location>
        <begin position="238"/>
        <end position="281"/>
    </location>
</feature>
<feature type="compositionally biased region" description="Acidic residues" evidence="1">
    <location>
        <begin position="123"/>
        <end position="133"/>
    </location>
</feature>
<protein>
    <submittedName>
        <fullName evidence="2">Uncharacterized protein</fullName>
    </submittedName>
</protein>
<evidence type="ECO:0000256" key="1">
    <source>
        <dbReference type="SAM" id="MobiDB-lite"/>
    </source>
</evidence>
<dbReference type="AlphaFoldDB" id="A0A9W9ZLD1"/>
<gene>
    <name evidence="2" type="ORF">OS493_031703</name>
</gene>